<dbReference type="InterPro" id="IPR005151">
    <property type="entry name" value="Tail-specific_protease"/>
</dbReference>
<dbReference type="InterPro" id="IPR002044">
    <property type="entry name" value="CBM20"/>
</dbReference>
<dbReference type="GO" id="GO:0008236">
    <property type="term" value="F:serine-type peptidase activity"/>
    <property type="evidence" value="ECO:0007669"/>
    <property type="project" value="InterPro"/>
</dbReference>
<evidence type="ECO:0000313" key="3">
    <source>
        <dbReference type="Proteomes" id="UP000238882"/>
    </source>
</evidence>
<dbReference type="InterPro" id="IPR013783">
    <property type="entry name" value="Ig-like_fold"/>
</dbReference>
<sequence>MKKKSLLKYIFCYVFFSCNTQEKLTLSLHEIPKVNQDFIGVRGNFNPLSWDKTTFLQKDNDRYTVTINSKEINIKNLEYKYVIDDGNTVTWEQIPNRLIQLDNKNQYIKDVWNKEKIIDINSLNKISVEQLNEDFKILKEAILKIHPGIYRYNDSITLVKNFKKLENKFQKPQTYSETYITISKLISTIKCDHTLASYWNQEPLINAILHKQKNKIPFTFKWVNRKMVVTHSVSNSEKIKMGSTIVAINNIETEKILKELTKYISADGNTMHNRVSKTEVDGYNFRFNSFDVLFPLVFNIKNKIEIELSSGERIKINLLTLEERFEKLTKKYSDFPKSPQDLWDFKIVNKDYAYLKIGSFSTNRFSIDWKSFLKNSFKTLSDNKIKNLIIDIRENQGGMDEASKELEKFLVKKTSIEDQFEGRTRFINFPNNIKKILQNQNAWYYNLREENSIKENSYFIFPKMFAKKPTQNYENSFKGNAYLLTGPKNVSAAFYLAKLFKDHKIGKVIGSETGGNQNGINGGSIIFLKLPNSRINIDMPVAGSFSKDTKYNGGIIPDISIKTSEQTKNNEIDFIIKEIKSNVQ</sequence>
<dbReference type="Pfam" id="PF03572">
    <property type="entry name" value="Peptidase_S41"/>
    <property type="match status" value="1"/>
</dbReference>
<dbReference type="SMART" id="SM01065">
    <property type="entry name" value="CBM_2"/>
    <property type="match status" value="1"/>
</dbReference>
<dbReference type="GO" id="GO:0007165">
    <property type="term" value="P:signal transduction"/>
    <property type="evidence" value="ECO:0007669"/>
    <property type="project" value="TreeGrafter"/>
</dbReference>
<protein>
    <recommendedName>
        <fullName evidence="1">CBM20 domain-containing protein</fullName>
    </recommendedName>
</protein>
<dbReference type="GO" id="GO:0006508">
    <property type="term" value="P:proteolysis"/>
    <property type="evidence" value="ECO:0007669"/>
    <property type="project" value="InterPro"/>
</dbReference>
<dbReference type="InterPro" id="IPR013784">
    <property type="entry name" value="Carb-bd-like_fold"/>
</dbReference>
<dbReference type="InterPro" id="IPR029045">
    <property type="entry name" value="ClpP/crotonase-like_dom_sf"/>
</dbReference>
<dbReference type="PANTHER" id="PTHR32060:SF30">
    <property type="entry name" value="CARBOXY-TERMINAL PROCESSING PROTEASE CTPA"/>
    <property type="match status" value="1"/>
</dbReference>
<organism evidence="2 3">
    <name type="scientific">Polaribacter porphyrae</name>
    <dbReference type="NCBI Taxonomy" id="1137780"/>
    <lineage>
        <taxon>Bacteria</taxon>
        <taxon>Pseudomonadati</taxon>
        <taxon>Bacteroidota</taxon>
        <taxon>Flavobacteriia</taxon>
        <taxon>Flavobacteriales</taxon>
        <taxon>Flavobacteriaceae</taxon>
    </lineage>
</organism>
<keyword evidence="3" id="KW-1185">Reference proteome</keyword>
<accession>A0A2S7WNA7</accession>
<dbReference type="GO" id="GO:0004175">
    <property type="term" value="F:endopeptidase activity"/>
    <property type="evidence" value="ECO:0007669"/>
    <property type="project" value="TreeGrafter"/>
</dbReference>
<dbReference type="PANTHER" id="PTHR32060">
    <property type="entry name" value="TAIL-SPECIFIC PROTEASE"/>
    <property type="match status" value="1"/>
</dbReference>
<dbReference type="GO" id="GO:0030288">
    <property type="term" value="C:outer membrane-bounded periplasmic space"/>
    <property type="evidence" value="ECO:0007669"/>
    <property type="project" value="TreeGrafter"/>
</dbReference>
<dbReference type="RefSeq" id="WP_105015698.1">
    <property type="nucleotide sequence ID" value="NZ_MSCN01000001.1"/>
</dbReference>
<dbReference type="EMBL" id="MSCN01000001">
    <property type="protein sequence ID" value="PQJ79095.1"/>
    <property type="molecule type" value="Genomic_DNA"/>
</dbReference>
<evidence type="ECO:0000259" key="1">
    <source>
        <dbReference type="SMART" id="SM01065"/>
    </source>
</evidence>
<dbReference type="SUPFAM" id="SSF52096">
    <property type="entry name" value="ClpP/crotonase"/>
    <property type="match status" value="1"/>
</dbReference>
<dbReference type="GO" id="GO:2001070">
    <property type="term" value="F:starch binding"/>
    <property type="evidence" value="ECO:0007669"/>
    <property type="project" value="InterPro"/>
</dbReference>
<evidence type="ECO:0000313" key="2">
    <source>
        <dbReference type="EMBL" id="PQJ79095.1"/>
    </source>
</evidence>
<comment type="caution">
    <text evidence="2">The sequence shown here is derived from an EMBL/GenBank/DDBJ whole genome shotgun (WGS) entry which is preliminary data.</text>
</comment>
<name>A0A2S7WNA7_9FLAO</name>
<proteinExistence type="predicted"/>
<dbReference type="OrthoDB" id="5379939at2"/>
<reference evidence="2 3" key="1">
    <citation type="submission" date="2016-12" db="EMBL/GenBank/DDBJ databases">
        <title>Trade-off between light-utilization and light-protection in marine flavobacteria.</title>
        <authorList>
            <person name="Kumagai Y."/>
            <person name="Yoshizawa S."/>
            <person name="Kogure K."/>
            <person name="Iwasaki W."/>
        </authorList>
    </citation>
    <scope>NUCLEOTIDE SEQUENCE [LARGE SCALE GENOMIC DNA]</scope>
    <source>
        <strain evidence="2 3">NBRC 108759</strain>
    </source>
</reference>
<dbReference type="Proteomes" id="UP000238882">
    <property type="component" value="Unassembled WGS sequence"/>
</dbReference>
<dbReference type="SUPFAM" id="SSF49452">
    <property type="entry name" value="Starch-binding domain-like"/>
    <property type="match status" value="1"/>
</dbReference>
<dbReference type="Gene3D" id="3.90.226.10">
    <property type="entry name" value="2-enoyl-CoA Hydratase, Chain A, domain 1"/>
    <property type="match status" value="1"/>
</dbReference>
<dbReference type="Gene3D" id="2.60.40.10">
    <property type="entry name" value="Immunoglobulins"/>
    <property type="match status" value="1"/>
</dbReference>
<dbReference type="AlphaFoldDB" id="A0A2S7WNA7"/>
<gene>
    <name evidence="2" type="ORF">BTO18_07900</name>
</gene>
<feature type="domain" description="CBM20" evidence="1">
    <location>
        <begin position="21"/>
        <end position="111"/>
    </location>
</feature>